<evidence type="ECO:0000313" key="2">
    <source>
        <dbReference type="Proteomes" id="UP000177306"/>
    </source>
</evidence>
<gene>
    <name evidence="1" type="ORF">A3A38_00165</name>
</gene>
<comment type="caution">
    <text evidence="1">The sequence shown here is derived from an EMBL/GenBank/DDBJ whole genome shotgun (WGS) entry which is preliminary data.</text>
</comment>
<accession>A0A1F6EH64</accession>
<reference evidence="1 2" key="1">
    <citation type="journal article" date="2016" name="Nat. Commun.">
        <title>Thousands of microbial genomes shed light on interconnected biogeochemical processes in an aquifer system.</title>
        <authorList>
            <person name="Anantharaman K."/>
            <person name="Brown C.T."/>
            <person name="Hug L.A."/>
            <person name="Sharon I."/>
            <person name="Castelle C.J."/>
            <person name="Probst A.J."/>
            <person name="Thomas B.C."/>
            <person name="Singh A."/>
            <person name="Wilkins M.J."/>
            <person name="Karaoz U."/>
            <person name="Brodie E.L."/>
            <person name="Williams K.H."/>
            <person name="Hubbard S.S."/>
            <person name="Banfield J.F."/>
        </authorList>
    </citation>
    <scope>NUCLEOTIDE SEQUENCE [LARGE SCALE GENOMIC DNA]</scope>
</reference>
<evidence type="ECO:0000313" key="1">
    <source>
        <dbReference type="EMBL" id="OGG72642.1"/>
    </source>
</evidence>
<dbReference type="EMBL" id="MFLY01000036">
    <property type="protein sequence ID" value="OGG72642.1"/>
    <property type="molecule type" value="Genomic_DNA"/>
</dbReference>
<sequence>MNKANGKDVSLREVLKEVRALRRDVSIVMPMESLEEYKNTKEITAAYRDARRQISRSKSA</sequence>
<name>A0A1F6EH64_9BACT</name>
<organism evidence="1 2">
    <name type="scientific">Candidatus Kaiserbacteria bacterium RIFCSPLOWO2_01_FULL_53_17</name>
    <dbReference type="NCBI Taxonomy" id="1798511"/>
    <lineage>
        <taxon>Bacteria</taxon>
        <taxon>Candidatus Kaiseribacteriota</taxon>
    </lineage>
</organism>
<protein>
    <submittedName>
        <fullName evidence="1">Uncharacterized protein</fullName>
    </submittedName>
</protein>
<dbReference type="Proteomes" id="UP000177306">
    <property type="component" value="Unassembled WGS sequence"/>
</dbReference>
<dbReference type="AlphaFoldDB" id="A0A1F6EH64"/>
<proteinExistence type="predicted"/>